<accession>A0A0B7BIG7</accession>
<gene>
    <name evidence="2" type="primary">ORF186652</name>
</gene>
<reference evidence="2" key="1">
    <citation type="submission" date="2014-12" db="EMBL/GenBank/DDBJ databases">
        <title>Insight into the proteome of Arion vulgaris.</title>
        <authorList>
            <person name="Aradska J."/>
            <person name="Bulat T."/>
            <person name="Smidak R."/>
            <person name="Sarate P."/>
            <person name="Gangsoo J."/>
            <person name="Sialana F."/>
            <person name="Bilban M."/>
            <person name="Lubec G."/>
        </authorList>
    </citation>
    <scope>NUCLEOTIDE SEQUENCE</scope>
    <source>
        <tissue evidence="2">Skin</tissue>
    </source>
</reference>
<organism evidence="2">
    <name type="scientific">Arion vulgaris</name>
    <dbReference type="NCBI Taxonomy" id="1028688"/>
    <lineage>
        <taxon>Eukaryota</taxon>
        <taxon>Metazoa</taxon>
        <taxon>Spiralia</taxon>
        <taxon>Lophotrochozoa</taxon>
        <taxon>Mollusca</taxon>
        <taxon>Gastropoda</taxon>
        <taxon>Heterobranchia</taxon>
        <taxon>Euthyneura</taxon>
        <taxon>Panpulmonata</taxon>
        <taxon>Eupulmonata</taxon>
        <taxon>Stylommatophora</taxon>
        <taxon>Helicina</taxon>
        <taxon>Arionoidea</taxon>
        <taxon>Arionidae</taxon>
        <taxon>Arion</taxon>
    </lineage>
</organism>
<evidence type="ECO:0000256" key="1">
    <source>
        <dbReference type="SAM" id="MobiDB-lite"/>
    </source>
</evidence>
<evidence type="ECO:0000313" key="2">
    <source>
        <dbReference type="EMBL" id="CEK92111.1"/>
    </source>
</evidence>
<name>A0A0B7BIG7_9EUPU</name>
<dbReference type="AlphaFoldDB" id="A0A0B7BIG7"/>
<protein>
    <submittedName>
        <fullName evidence="2">Uncharacterized protein</fullName>
    </submittedName>
</protein>
<proteinExistence type="predicted"/>
<sequence>MVPGVRARGQPRRRRQQDIKETLNIRPPELARDREFFRQAVMKTMFCKRHATT</sequence>
<dbReference type="EMBL" id="HACG01045246">
    <property type="protein sequence ID" value="CEK92111.1"/>
    <property type="molecule type" value="Transcribed_RNA"/>
</dbReference>
<feature type="region of interest" description="Disordered" evidence="1">
    <location>
        <begin position="1"/>
        <end position="21"/>
    </location>
</feature>